<evidence type="ECO:0000256" key="3">
    <source>
        <dbReference type="ARBA" id="ARBA00022729"/>
    </source>
</evidence>
<name>A0A168LM78_9CLOT</name>
<feature type="binding site" evidence="4">
    <location>
        <position position="198"/>
    </location>
    <ligand>
        <name>molybdate</name>
        <dbReference type="ChEBI" id="CHEBI:36264"/>
    </ligand>
</feature>
<dbReference type="GO" id="GO:0015689">
    <property type="term" value="P:molybdate ion transport"/>
    <property type="evidence" value="ECO:0007669"/>
    <property type="project" value="InterPro"/>
</dbReference>
<feature type="binding site" evidence="4">
    <location>
        <position position="216"/>
    </location>
    <ligand>
        <name>molybdate</name>
        <dbReference type="ChEBI" id="CHEBI:36264"/>
    </ligand>
</feature>
<dbReference type="InterPro" id="IPR005950">
    <property type="entry name" value="ModA"/>
</dbReference>
<dbReference type="EMBL" id="LITT01000058">
    <property type="protein sequence ID" value="OAA83423.1"/>
    <property type="molecule type" value="Genomic_DNA"/>
</dbReference>
<feature type="binding site" evidence="4">
    <location>
        <position position="85"/>
    </location>
    <ligand>
        <name>molybdate</name>
        <dbReference type="ChEBI" id="CHEBI:36264"/>
    </ligand>
</feature>
<dbReference type="Pfam" id="PF13531">
    <property type="entry name" value="SBP_bac_11"/>
    <property type="match status" value="1"/>
</dbReference>
<comment type="caution">
    <text evidence="6">The sequence shown here is derived from an EMBL/GenBank/DDBJ whole genome shotgun (WGS) entry which is preliminary data.</text>
</comment>
<dbReference type="PIRSF" id="PIRSF004846">
    <property type="entry name" value="ModA"/>
    <property type="match status" value="1"/>
</dbReference>
<dbReference type="AlphaFoldDB" id="A0A168LM78"/>
<dbReference type="GO" id="GO:0030973">
    <property type="term" value="F:molybdate ion binding"/>
    <property type="evidence" value="ECO:0007669"/>
    <property type="project" value="TreeGrafter"/>
</dbReference>
<accession>A0A168LM78</accession>
<organism evidence="6 7">
    <name type="scientific">Clostridium ljungdahlii</name>
    <dbReference type="NCBI Taxonomy" id="1538"/>
    <lineage>
        <taxon>Bacteria</taxon>
        <taxon>Bacillati</taxon>
        <taxon>Bacillota</taxon>
        <taxon>Clostridia</taxon>
        <taxon>Eubacteriales</taxon>
        <taxon>Clostridiaceae</taxon>
        <taxon>Clostridium</taxon>
    </lineage>
</organism>
<feature type="chain" id="PRO_5007898780" evidence="5">
    <location>
        <begin position="30"/>
        <end position="284"/>
    </location>
</feature>
<dbReference type="Proteomes" id="UP000077407">
    <property type="component" value="Unassembled WGS sequence"/>
</dbReference>
<dbReference type="InterPro" id="IPR050682">
    <property type="entry name" value="ModA/WtpA"/>
</dbReference>
<evidence type="ECO:0000256" key="5">
    <source>
        <dbReference type="SAM" id="SignalP"/>
    </source>
</evidence>
<proteinExistence type="inferred from homology"/>
<evidence type="ECO:0000313" key="6">
    <source>
        <dbReference type="EMBL" id="OAA83423.1"/>
    </source>
</evidence>
<dbReference type="GO" id="GO:0046872">
    <property type="term" value="F:metal ion binding"/>
    <property type="evidence" value="ECO:0007669"/>
    <property type="project" value="UniProtKB-KW"/>
</dbReference>
<evidence type="ECO:0000313" key="7">
    <source>
        <dbReference type="Proteomes" id="UP000077407"/>
    </source>
</evidence>
<comment type="similarity">
    <text evidence="1">Belongs to the bacterial solute-binding protein ModA family.</text>
</comment>
<evidence type="ECO:0000256" key="2">
    <source>
        <dbReference type="ARBA" id="ARBA00022723"/>
    </source>
</evidence>
<feature type="binding site" evidence="4">
    <location>
        <position position="173"/>
    </location>
    <ligand>
        <name>molybdate</name>
        <dbReference type="ChEBI" id="CHEBI:36264"/>
    </ligand>
</feature>
<reference evidence="6 7" key="1">
    <citation type="journal article" date="2015" name="Biotechnol. Bioeng.">
        <title>Genome sequence and phenotypic characterization of Caulobacter segnis.</title>
        <authorList>
            <person name="Patel S."/>
            <person name="Fletcher B."/>
            <person name="Scott D.C."/>
            <person name="Ely B."/>
        </authorList>
    </citation>
    <scope>NUCLEOTIDE SEQUENCE [LARGE SCALE GENOMIC DNA]</scope>
    <source>
        <strain evidence="6 7">ERI-2</strain>
    </source>
</reference>
<dbReference type="PANTHER" id="PTHR30632:SF0">
    <property type="entry name" value="SULFATE-BINDING PROTEIN"/>
    <property type="match status" value="1"/>
</dbReference>
<dbReference type="PATRIC" id="fig|1538.10.peg.3264"/>
<dbReference type="NCBIfam" id="TIGR01256">
    <property type="entry name" value="modA"/>
    <property type="match status" value="1"/>
</dbReference>
<gene>
    <name evidence="6" type="primary">modA_2</name>
    <name evidence="6" type="ORF">WY13_03208</name>
</gene>
<evidence type="ECO:0000256" key="4">
    <source>
        <dbReference type="PIRSR" id="PIRSR004846-1"/>
    </source>
</evidence>
<protein>
    <submittedName>
        <fullName evidence="6">Molybdate-binding periplasmic protein</fullName>
    </submittedName>
</protein>
<feature type="signal peptide" evidence="5">
    <location>
        <begin position="1"/>
        <end position="29"/>
    </location>
</feature>
<keyword evidence="4" id="KW-0500">Molybdenum</keyword>
<keyword evidence="3 5" id="KW-0732">Signal</keyword>
<sequence length="284" mass="30130">MKSNKLLKFISSFALSIVLMLGLATPSFAASTGTNSTTTLNLMAAASTRYTLGERQNGVYPSGTLLRTFEDQNPNTKVNVTYDSSGNLLNQMEADPNHTADIFISADLARMNSAVTANIIQSSTVYNLLNNQLVLIAKSNSGITNLQYSGVLNWLNGDANRTIAVGDPAVVPAGTYTQQVFGTQWNDILTHATEYSNVTAVLTAVVNGVNQLGSVYATDAKTQGSNLTVLDSQDVNIIYPIGITNAAMNDTVRKPAAQALVDLLKADIVNPDGVFQTAGFSPAQ</sequence>
<dbReference type="RefSeq" id="WP_063556520.1">
    <property type="nucleotide sequence ID" value="NZ_LITT01000058.1"/>
</dbReference>
<keyword evidence="2 4" id="KW-0479">Metal-binding</keyword>
<dbReference type="Gene3D" id="3.40.190.10">
    <property type="entry name" value="Periplasmic binding protein-like II"/>
    <property type="match status" value="2"/>
</dbReference>
<dbReference type="SUPFAM" id="SSF53850">
    <property type="entry name" value="Periplasmic binding protein-like II"/>
    <property type="match status" value="1"/>
</dbReference>
<dbReference type="OrthoDB" id="9785015at2"/>
<dbReference type="PANTHER" id="PTHR30632">
    <property type="entry name" value="MOLYBDATE-BINDING PERIPLASMIC PROTEIN"/>
    <property type="match status" value="1"/>
</dbReference>
<evidence type="ECO:0000256" key="1">
    <source>
        <dbReference type="ARBA" id="ARBA00009175"/>
    </source>
</evidence>